<dbReference type="Pfam" id="PF03109">
    <property type="entry name" value="ABC1"/>
    <property type="match status" value="1"/>
</dbReference>
<organism evidence="4 5">
    <name type="scientific">Oleoguttula mirabilis</name>
    <dbReference type="NCBI Taxonomy" id="1507867"/>
    <lineage>
        <taxon>Eukaryota</taxon>
        <taxon>Fungi</taxon>
        <taxon>Dikarya</taxon>
        <taxon>Ascomycota</taxon>
        <taxon>Pezizomycotina</taxon>
        <taxon>Dothideomycetes</taxon>
        <taxon>Dothideomycetidae</taxon>
        <taxon>Mycosphaerellales</taxon>
        <taxon>Teratosphaeriaceae</taxon>
        <taxon>Oleoguttula</taxon>
    </lineage>
</organism>
<accession>A0AAV9J533</accession>
<evidence type="ECO:0000313" key="4">
    <source>
        <dbReference type="EMBL" id="KAK4539831.1"/>
    </source>
</evidence>
<sequence length="699" mass="79672">MAWTALRVQETSEVTSRYAIVAVPVVVDERKERENWTPKPRSAFAADLRQHFSTGVSSSTRPSLHTRPGGSTGGTRYGRASLELRRYQSAFEQARPPSPASLGKPSQAKTYRKTRKLLRRLVQLSAILGAVYAVDNYAYDACLTRSVRTFSIGLLIALDYKLNFRPDPWVGDSISDLHARTAQRVFDLLRANGGLYMKIGQAIAMQSAILPEEMQKMFARMFDDAPQNEWKQVEKVIREDFGKSPEDVFGVSFSGDPSKGIMERTARASASVAQVHWARLPDGREVAIKIQKREIARQVGWDLWAFRTVTKIYTWWFDIPLYHLVPYISERLMLETDFQNEAKNAAKMRDLIQGEPRLRDRVYIPECYHELSSKRVMTAEWIEGIRLWDKEGITGTWHGGWRQGSPGAGGKQLDPPPPSVAASVSPKHSTDEKLKPTRDAWRGPAQTGGLGLNLRPVMETMVGLFSAQMFLWGLVHCDPHPGNIFIRRLPSGKPELVLIDHGLYIQMDPKFRREYALFWRSLMTFDNATIARITRDEWGINAPDIFASATLMRPYEGGDGKTLADIRAMSQKEQKERQFEMQQKMRQGIKDILANQDKFPQELIFIGRNLRIVQGNNQFLGSPVNRVKITGTWASRALAESAEASWRVRWREYGRHLLFRLVLTGTDVVFYWSKVRQWFGVGRGMDDDLEQSMRKMAGR</sequence>
<feature type="region of interest" description="Disordered" evidence="2">
    <location>
        <begin position="399"/>
        <end position="445"/>
    </location>
</feature>
<evidence type="ECO:0000256" key="1">
    <source>
        <dbReference type="ARBA" id="ARBA00009670"/>
    </source>
</evidence>
<dbReference type="InterPro" id="IPR004147">
    <property type="entry name" value="ABC1_dom"/>
</dbReference>
<feature type="domain" description="ABC1 atypical kinase-like" evidence="3">
    <location>
        <begin position="221"/>
        <end position="532"/>
    </location>
</feature>
<dbReference type="CDD" id="cd13969">
    <property type="entry name" value="ADCK1-like"/>
    <property type="match status" value="1"/>
</dbReference>
<dbReference type="EMBL" id="JAVFHQ010000081">
    <property type="protein sequence ID" value="KAK4539831.1"/>
    <property type="molecule type" value="Genomic_DNA"/>
</dbReference>
<feature type="compositionally biased region" description="Basic and acidic residues" evidence="2">
    <location>
        <begin position="428"/>
        <end position="441"/>
    </location>
</feature>
<evidence type="ECO:0000256" key="2">
    <source>
        <dbReference type="SAM" id="MobiDB-lite"/>
    </source>
</evidence>
<feature type="region of interest" description="Disordered" evidence="2">
    <location>
        <begin position="54"/>
        <end position="77"/>
    </location>
</feature>
<dbReference type="PANTHER" id="PTHR43173">
    <property type="entry name" value="ABC1 FAMILY PROTEIN"/>
    <property type="match status" value="1"/>
</dbReference>
<comment type="similarity">
    <text evidence="1">Belongs to the protein kinase superfamily. ADCK protein kinase family.</text>
</comment>
<feature type="compositionally biased region" description="Polar residues" evidence="2">
    <location>
        <begin position="54"/>
        <end position="63"/>
    </location>
</feature>
<dbReference type="InterPro" id="IPR011009">
    <property type="entry name" value="Kinase-like_dom_sf"/>
</dbReference>
<evidence type="ECO:0000313" key="5">
    <source>
        <dbReference type="Proteomes" id="UP001324427"/>
    </source>
</evidence>
<dbReference type="Proteomes" id="UP001324427">
    <property type="component" value="Unassembled WGS sequence"/>
</dbReference>
<dbReference type="PANTHER" id="PTHR43173:SF37">
    <property type="entry name" value="ABC1 FAMILY PROTEIN C10F6.14C"/>
    <property type="match status" value="1"/>
</dbReference>
<dbReference type="InterPro" id="IPR051130">
    <property type="entry name" value="Mito_struct-func_regulator"/>
</dbReference>
<reference evidence="4 5" key="1">
    <citation type="submission" date="2021-11" db="EMBL/GenBank/DDBJ databases">
        <title>Black yeast isolated from Biological Soil Crust.</title>
        <authorList>
            <person name="Kurbessoian T."/>
        </authorList>
    </citation>
    <scope>NUCLEOTIDE SEQUENCE [LARGE SCALE GENOMIC DNA]</scope>
    <source>
        <strain evidence="4 5">CCFEE 5522</strain>
    </source>
</reference>
<feature type="compositionally biased region" description="Gly residues" evidence="2">
    <location>
        <begin position="399"/>
        <end position="410"/>
    </location>
</feature>
<dbReference type="AlphaFoldDB" id="A0AAV9J533"/>
<comment type="caution">
    <text evidence="4">The sequence shown here is derived from an EMBL/GenBank/DDBJ whole genome shotgun (WGS) entry which is preliminary data.</text>
</comment>
<protein>
    <recommendedName>
        <fullName evidence="3">ABC1 atypical kinase-like domain-containing protein</fullName>
    </recommendedName>
</protein>
<evidence type="ECO:0000259" key="3">
    <source>
        <dbReference type="Pfam" id="PF03109"/>
    </source>
</evidence>
<name>A0AAV9J533_9PEZI</name>
<keyword evidence="5" id="KW-1185">Reference proteome</keyword>
<proteinExistence type="inferred from homology"/>
<dbReference type="InterPro" id="IPR045307">
    <property type="entry name" value="ADCK1_dom"/>
</dbReference>
<gene>
    <name evidence="4" type="ORF">LTR36_010292</name>
</gene>
<dbReference type="SUPFAM" id="SSF56112">
    <property type="entry name" value="Protein kinase-like (PK-like)"/>
    <property type="match status" value="1"/>
</dbReference>